<evidence type="ECO:0000256" key="1">
    <source>
        <dbReference type="SAM" id="Phobius"/>
    </source>
</evidence>
<feature type="transmembrane region" description="Helical" evidence="1">
    <location>
        <begin position="135"/>
        <end position="153"/>
    </location>
</feature>
<dbReference type="OrthoDB" id="1331669at2"/>
<dbReference type="AlphaFoldDB" id="A0A328X6A0"/>
<keyword evidence="1" id="KW-0472">Membrane</keyword>
<evidence type="ECO:0000313" key="3">
    <source>
        <dbReference type="Proteomes" id="UP000249518"/>
    </source>
</evidence>
<protein>
    <submittedName>
        <fullName evidence="2">Uncharacterized protein</fullName>
    </submittedName>
</protein>
<accession>A0A328X6A0</accession>
<organism evidence="2 3">
    <name type="scientific">Flavobacterium lacus</name>
    <dbReference type="NCBI Taxonomy" id="1353778"/>
    <lineage>
        <taxon>Bacteria</taxon>
        <taxon>Pseudomonadati</taxon>
        <taxon>Bacteroidota</taxon>
        <taxon>Flavobacteriia</taxon>
        <taxon>Flavobacteriales</taxon>
        <taxon>Flavobacteriaceae</taxon>
        <taxon>Flavobacterium</taxon>
    </lineage>
</organism>
<gene>
    <name evidence="2" type="ORF">B0I10_10157</name>
</gene>
<proteinExistence type="predicted"/>
<dbReference type="EMBL" id="QLSV01000001">
    <property type="protein sequence ID" value="RAR50889.1"/>
    <property type="molecule type" value="Genomic_DNA"/>
</dbReference>
<sequence>METNTTKKIDQATQQGYYLDFGTVIEKAFENYKKIALTGGLAFLLIVLAAFALFGSIAAIAFGAADMMSTLTEFNPMDFSVAGILIYFLVMIVFAGLTAPIGAGFFKMAHLAQTNKPFSVGTIFDYYKTSYFKELFIAASILAIINFAFVTGFEFIDYPIVGNMLSYVVAFFTMLTVPLIIFDNQTGVDAISISIKLVLKQPLILFGLAIVSFIIVCLGIIALCVGILFTFPFWYSFLYTTYNAIFPIENASEIEEIGRLEE</sequence>
<dbReference type="RefSeq" id="WP_112084491.1">
    <property type="nucleotide sequence ID" value="NZ_QLSV01000001.1"/>
</dbReference>
<feature type="transmembrane region" description="Helical" evidence="1">
    <location>
        <begin position="84"/>
        <end position="106"/>
    </location>
</feature>
<feature type="transmembrane region" description="Helical" evidence="1">
    <location>
        <begin position="165"/>
        <end position="182"/>
    </location>
</feature>
<keyword evidence="3" id="KW-1185">Reference proteome</keyword>
<reference evidence="2 3" key="1">
    <citation type="submission" date="2018-06" db="EMBL/GenBank/DDBJ databases">
        <title>Genomic Encyclopedia of Type Strains, Phase III (KMG-III): the genomes of soil and plant-associated and newly described type strains.</title>
        <authorList>
            <person name="Whitman W."/>
        </authorList>
    </citation>
    <scope>NUCLEOTIDE SEQUENCE [LARGE SCALE GENOMIC DNA]</scope>
    <source>
        <strain evidence="2 3">CGMCC 1.12504</strain>
    </source>
</reference>
<dbReference type="Proteomes" id="UP000249518">
    <property type="component" value="Unassembled WGS sequence"/>
</dbReference>
<feature type="transmembrane region" description="Helical" evidence="1">
    <location>
        <begin position="41"/>
        <end position="64"/>
    </location>
</feature>
<evidence type="ECO:0000313" key="2">
    <source>
        <dbReference type="EMBL" id="RAR50889.1"/>
    </source>
</evidence>
<keyword evidence="1" id="KW-0812">Transmembrane</keyword>
<comment type="caution">
    <text evidence="2">The sequence shown here is derived from an EMBL/GenBank/DDBJ whole genome shotgun (WGS) entry which is preliminary data.</text>
</comment>
<name>A0A328X6A0_9FLAO</name>
<keyword evidence="1" id="KW-1133">Transmembrane helix</keyword>
<feature type="transmembrane region" description="Helical" evidence="1">
    <location>
        <begin position="203"/>
        <end position="229"/>
    </location>
</feature>